<dbReference type="RefSeq" id="WP_188676397.1">
    <property type="nucleotide sequence ID" value="NZ_BMJH01000003.1"/>
</dbReference>
<feature type="domain" description="Helicase C-terminal" evidence="4">
    <location>
        <begin position="901"/>
        <end position="1053"/>
    </location>
</feature>
<dbReference type="Pfam" id="PF09369">
    <property type="entry name" value="MZB"/>
    <property type="match status" value="1"/>
</dbReference>
<accession>A0A916UHF2</accession>
<dbReference type="Gene3D" id="3.40.50.300">
    <property type="entry name" value="P-loop containing nucleotide triphosphate hydrolases"/>
    <property type="match status" value="2"/>
</dbReference>
<dbReference type="PROSITE" id="PS51194">
    <property type="entry name" value="HELICASE_CTER"/>
    <property type="match status" value="1"/>
</dbReference>
<gene>
    <name evidence="5" type="ORF">GCM10011410_28730</name>
</gene>
<organism evidence="5 6">
    <name type="scientific">Hoyosella rhizosphaerae</name>
    <dbReference type="NCBI Taxonomy" id="1755582"/>
    <lineage>
        <taxon>Bacteria</taxon>
        <taxon>Bacillati</taxon>
        <taxon>Actinomycetota</taxon>
        <taxon>Actinomycetes</taxon>
        <taxon>Mycobacteriales</taxon>
        <taxon>Hoyosellaceae</taxon>
        <taxon>Hoyosella</taxon>
    </lineage>
</organism>
<evidence type="ECO:0000313" key="6">
    <source>
        <dbReference type="Proteomes" id="UP000641514"/>
    </source>
</evidence>
<dbReference type="GO" id="GO:0043138">
    <property type="term" value="F:3'-5' DNA helicase activity"/>
    <property type="evidence" value="ECO:0007669"/>
    <property type="project" value="TreeGrafter"/>
</dbReference>
<feature type="domain" description="Helicase ATP-binding" evidence="3">
    <location>
        <begin position="100"/>
        <end position="312"/>
    </location>
</feature>
<dbReference type="SMART" id="SM00487">
    <property type="entry name" value="DEXDc"/>
    <property type="match status" value="1"/>
</dbReference>
<dbReference type="InterPro" id="IPR014001">
    <property type="entry name" value="Helicase_ATP-bd"/>
</dbReference>
<keyword evidence="6" id="KW-1185">Reference proteome</keyword>
<dbReference type="InterPro" id="IPR001650">
    <property type="entry name" value="Helicase_C-like"/>
</dbReference>
<evidence type="ECO:0000256" key="2">
    <source>
        <dbReference type="ARBA" id="ARBA00022840"/>
    </source>
</evidence>
<dbReference type="InterPro" id="IPR018973">
    <property type="entry name" value="MZB"/>
</dbReference>
<dbReference type="InterPro" id="IPR011545">
    <property type="entry name" value="DEAD/DEAH_box_helicase_dom"/>
</dbReference>
<dbReference type="PANTHER" id="PTHR47957">
    <property type="entry name" value="ATP-DEPENDENT HELICASE HRQ1"/>
    <property type="match status" value="1"/>
</dbReference>
<dbReference type="Proteomes" id="UP000641514">
    <property type="component" value="Unassembled WGS sequence"/>
</dbReference>
<reference evidence="5" key="1">
    <citation type="journal article" date="2014" name="Int. J. Syst. Evol. Microbiol.">
        <title>Complete genome sequence of Corynebacterium casei LMG S-19264T (=DSM 44701T), isolated from a smear-ripened cheese.</title>
        <authorList>
            <consortium name="US DOE Joint Genome Institute (JGI-PGF)"/>
            <person name="Walter F."/>
            <person name="Albersmeier A."/>
            <person name="Kalinowski J."/>
            <person name="Ruckert C."/>
        </authorList>
    </citation>
    <scope>NUCLEOTIDE SEQUENCE</scope>
    <source>
        <strain evidence="5">CGMCC 1.15478</strain>
    </source>
</reference>
<evidence type="ECO:0000256" key="1">
    <source>
        <dbReference type="ARBA" id="ARBA00022741"/>
    </source>
</evidence>
<dbReference type="Pfam" id="PF00270">
    <property type="entry name" value="DEAD"/>
    <property type="match status" value="1"/>
</dbReference>
<dbReference type="SUPFAM" id="SSF52540">
    <property type="entry name" value="P-loop containing nucleoside triphosphate hydrolases"/>
    <property type="match status" value="2"/>
</dbReference>
<dbReference type="PROSITE" id="PS51192">
    <property type="entry name" value="HELICASE_ATP_BIND_1"/>
    <property type="match status" value="1"/>
</dbReference>
<evidence type="ECO:0000313" key="5">
    <source>
        <dbReference type="EMBL" id="GGC73819.1"/>
    </source>
</evidence>
<dbReference type="GO" id="GO:0003676">
    <property type="term" value="F:nucleic acid binding"/>
    <property type="evidence" value="ECO:0007669"/>
    <property type="project" value="InterPro"/>
</dbReference>
<evidence type="ECO:0000259" key="3">
    <source>
        <dbReference type="PROSITE" id="PS51192"/>
    </source>
</evidence>
<reference evidence="5" key="2">
    <citation type="submission" date="2020-09" db="EMBL/GenBank/DDBJ databases">
        <authorList>
            <person name="Sun Q."/>
            <person name="Zhou Y."/>
        </authorList>
    </citation>
    <scope>NUCLEOTIDE SEQUENCE</scope>
    <source>
        <strain evidence="5">CGMCC 1.15478</strain>
    </source>
</reference>
<dbReference type="GO" id="GO:0006289">
    <property type="term" value="P:nucleotide-excision repair"/>
    <property type="evidence" value="ECO:0007669"/>
    <property type="project" value="TreeGrafter"/>
</dbReference>
<proteinExistence type="predicted"/>
<name>A0A916UHF2_9ACTN</name>
<keyword evidence="2" id="KW-0067">ATP-binding</keyword>
<dbReference type="PANTHER" id="PTHR47957:SF3">
    <property type="entry name" value="ATP-DEPENDENT HELICASE HRQ1"/>
    <property type="match status" value="1"/>
</dbReference>
<dbReference type="EMBL" id="BMJH01000003">
    <property type="protein sequence ID" value="GGC73819.1"/>
    <property type="molecule type" value="Genomic_DNA"/>
</dbReference>
<keyword evidence="1" id="KW-0547">Nucleotide-binding</keyword>
<dbReference type="GO" id="GO:0005524">
    <property type="term" value="F:ATP binding"/>
    <property type="evidence" value="ECO:0007669"/>
    <property type="project" value="UniProtKB-KW"/>
</dbReference>
<comment type="caution">
    <text evidence="5">The sequence shown here is derived from an EMBL/GenBank/DDBJ whole genome shotgun (WGS) entry which is preliminary data.</text>
</comment>
<dbReference type="InterPro" id="IPR027417">
    <property type="entry name" value="P-loop_NTPase"/>
</dbReference>
<evidence type="ECO:0000259" key="4">
    <source>
        <dbReference type="PROSITE" id="PS51194"/>
    </source>
</evidence>
<dbReference type="Pfam" id="PF00271">
    <property type="entry name" value="Helicase_C"/>
    <property type="match status" value="1"/>
</dbReference>
<keyword evidence="5" id="KW-0347">Helicase</keyword>
<protein>
    <submittedName>
        <fullName evidence="5">DEAD/DEAH box helicase</fullName>
    </submittedName>
</protein>
<keyword evidence="5" id="KW-0378">Hydrolase</keyword>
<dbReference type="GO" id="GO:0036297">
    <property type="term" value="P:interstrand cross-link repair"/>
    <property type="evidence" value="ECO:0007669"/>
    <property type="project" value="TreeGrafter"/>
</dbReference>
<sequence length="1647" mass="182087">MHNRLDPLRTSSDIEGAYKRYIKTLITPREADLAKAFAAEVNSTKHLTRGPILELTPPYEPGKSISELIEEGVLHSQVANLDSVSLPLDRPLYKHQEQAIRKVVAGRNVVVTTGTGSGKTESFLIPILNSLLTEHANGQLGPGVRALLLYPMNALANDQVKRLRALLSGVPEITFGRYTGETKPKRVDAERYFKATNPGQPILPNELLSREEMRANPPHILLTNYAMLEYLLLRPDDMDLFEGQHSGSWRFIALDEAHVYDGAQGGEVGLLLRRLRDRVARGQTMQCIATSASLDGAPHEVMRFARSLFGEKFEYNKKDPSQQDLVLPSRVVRRSASTWGTLDDPTLFQLVNNPDQRAAQLQQLSGISQPDEALHQEESTSQLRALLAKGPQSVDDICEALWPGDPNGTSRLEALVELGSEITDNTGVPVISARYHMFVRSTEGVFSCFSASGPHVQLGRHEICPSCEKACFEFGTCVTCGAVYLAGDVEKRSGRQHFIPTSKPDVQATWLLLSDHDDVVDDDDATLDAESADTATGEAWLCTGCGYLSRTLISSCPVRDCSDGTIRGVRKHDHRKRELRSCTACGGSTPVGQKIRRLHLGQDAPLSVLATALYQNLPVSDGEAADNVGGGRKLLMFSDSRQAAAYAAPYLDSTYRQLLERRYITQTIADPRFEDEEISVDYLARMVAKRASTHGHFRDDVVGPDRVSQAATWVASELVATDVRKSLEGVGILRTTLKRPEGVKPPRPLTNAGLTEDQAWGLLEELVDTMRHQGAVTLPDDVDPKDDRFAPRLGPIYLRYNGSDAKRKILSWLPTRGTNRRINYLTRVFSAINSPLGARETLEKCWEFIRAQTSWITDSHHLSVGVVSQVDHRQLRLDSGLSSVWYECSACRRITARSIAGVCPGLGCEGNLESFTPPTQENDENHYRYLYRTLNPAPLSAKEHTAQWTSEEAAEIQNDFVKGVLNVLSCSTTFELGVDVGDLQAVVLRNMPPRTANYVQRAGRAGRRAGAAALVLTYAQRRSHDLTKFADPISMIAGTMRVPWVPIENERISRRHAHSVAISAFWRHAKSADGSLWKTSSEFFGDGKNKPSIVNDLEAYLTPVPNEITTALNQILPEPVKNELGVDTQAWVPKLVDLLRCVEAEVQADISEFNKMIDEAAAARRFGAARQLEQTLKTVETRQLIGYLATKNVLPKYGFPVDTVELRTLHAADSTGAKLKLDRDLSLAIYEYAPGNEIVAGGKLWRSRGVYRVPGKDLVKHEYRICVECDRFESAINLPDEQGACECGSTKPRTKLSYIVPEFGFVADRKTESVGSAPPETRWHGSTHVHDLGDEVADTLWPSPNGTEVHIRSGTRATMVAISEGPAKGFYVCESCGWAGPKGRQAPKTHERPTTGDSCGRTSLSLRSLGHEYQTDIAEFTFSSLVFAAEHIDDWLSALYALLEGASEHLEISRDDIDATLSWSKKGLRSLVLFDTVPGGAGAAKMITENFQDVLYKAYLRVKNCDCGEETSCYGCLRSHRNARHHDQLSRRGALHLLELIGISAAGVPVSSQWQSQLEYVAERDLRDLLRLVAQSGVPAPEVGAEVGVRNDIYWPIEALWKDRELAVVTDEVTDRDDWLKRNGYTVLRHPQMTADDLLAALAHTPK</sequence>
<dbReference type="SMART" id="SM00490">
    <property type="entry name" value="HELICc"/>
    <property type="match status" value="1"/>
</dbReference>